<comment type="similarity">
    <text evidence="2">Belongs to the CDP-glycerol glycerophosphotransferase family.</text>
</comment>
<dbReference type="SUPFAM" id="SSF53756">
    <property type="entry name" value="UDP-Glycosyltransferase/glycogen phosphorylase"/>
    <property type="match status" value="1"/>
</dbReference>
<proteinExistence type="inferred from homology"/>
<comment type="subcellular location">
    <subcellularLocation>
        <location evidence="1">Cell membrane</location>
        <topology evidence="1">Peripheral membrane protein</topology>
    </subcellularLocation>
</comment>
<name>A0ABD5AB62_VIBSP</name>
<dbReference type="InterPro" id="IPR007554">
    <property type="entry name" value="Glycerophosphate_synth"/>
</dbReference>
<accession>A0ABD5AB62</accession>
<dbReference type="Proteomes" id="UP001177883">
    <property type="component" value="Unassembled WGS sequence"/>
</dbReference>
<reference evidence="7" key="1">
    <citation type="submission" date="2023-07" db="EMBL/GenBank/DDBJ databases">
        <title>Genome content predicts the carbon catabolic preferences of heterotrophic bacteria.</title>
        <authorList>
            <person name="Gralka M."/>
        </authorList>
    </citation>
    <scope>NUCLEOTIDE SEQUENCE</scope>
    <source>
        <strain evidence="7">6E03</strain>
    </source>
</reference>
<dbReference type="AlphaFoldDB" id="A0ABD5AB62"/>
<dbReference type="GO" id="GO:0005886">
    <property type="term" value="C:plasma membrane"/>
    <property type="evidence" value="ECO:0007669"/>
    <property type="project" value="UniProtKB-SubCell"/>
</dbReference>
<dbReference type="Gene3D" id="3.40.50.12580">
    <property type="match status" value="1"/>
</dbReference>
<dbReference type="PANTHER" id="PTHR37316">
    <property type="entry name" value="TEICHOIC ACID GLYCEROL-PHOSPHATE PRIMASE"/>
    <property type="match status" value="1"/>
</dbReference>
<evidence type="ECO:0000256" key="5">
    <source>
        <dbReference type="ARBA" id="ARBA00022944"/>
    </source>
</evidence>
<dbReference type="Pfam" id="PF04464">
    <property type="entry name" value="Glyphos_transf"/>
    <property type="match status" value="1"/>
</dbReference>
<evidence type="ECO:0000313" key="8">
    <source>
        <dbReference type="Proteomes" id="UP001177883"/>
    </source>
</evidence>
<evidence type="ECO:0000256" key="6">
    <source>
        <dbReference type="ARBA" id="ARBA00023136"/>
    </source>
</evidence>
<keyword evidence="5" id="KW-0777">Teichoic acid biosynthesis</keyword>
<evidence type="ECO:0000313" key="7">
    <source>
        <dbReference type="EMBL" id="MDP2490253.1"/>
    </source>
</evidence>
<gene>
    <name evidence="7" type="ORF">Q8W38_12970</name>
</gene>
<evidence type="ECO:0000256" key="2">
    <source>
        <dbReference type="ARBA" id="ARBA00010488"/>
    </source>
</evidence>
<sequence length="369" mass="42589">MLKVLFNLVLKFSDLLLPSKNQVCFYITPRTSWDANQQILYAKLINRDEVVIVDGNDIGKHSLSSIFLNIWKLARSQTIIFDHSLPSGLIASRHITVNVWHGSPIKNIRFLCEDRFEHEFLLDQASHTNILVSASPYDALLMSSALHVPYFNVTKFGLPRNDYLTCNRKELTDLDLYNESEIIESFIESYKKVILFAPTYRGDSHADNEPVNFNESQLTVLERYLTDNDILLLVRSHKFSRLSSDNKLLNTKNVIDASSFKNPMILLRYTDLLVTDYSSIWIDFLLLKKPIIIYTPDLDTYTKEHGFIHDFKDSIPCEPLINFEQLMVSLESSITLGTLSEKQTYFYDRYHATKSSSSSSELLKLIIHK</sequence>
<dbReference type="InterPro" id="IPR051612">
    <property type="entry name" value="Teichoic_Acid_Biosynth"/>
</dbReference>
<keyword evidence="4" id="KW-0808">Transferase</keyword>
<dbReference type="InterPro" id="IPR043148">
    <property type="entry name" value="TagF_C"/>
</dbReference>
<keyword evidence="6" id="KW-0472">Membrane</keyword>
<dbReference type="GO" id="GO:0016740">
    <property type="term" value="F:transferase activity"/>
    <property type="evidence" value="ECO:0007669"/>
    <property type="project" value="UniProtKB-KW"/>
</dbReference>
<keyword evidence="3" id="KW-1003">Cell membrane</keyword>
<evidence type="ECO:0000256" key="4">
    <source>
        <dbReference type="ARBA" id="ARBA00022679"/>
    </source>
</evidence>
<protein>
    <submittedName>
        <fullName evidence="7">CDP-glycerol glycerophosphotransferase family protein</fullName>
    </submittedName>
</protein>
<dbReference type="EMBL" id="JAUYVK010000011">
    <property type="protein sequence ID" value="MDP2490253.1"/>
    <property type="molecule type" value="Genomic_DNA"/>
</dbReference>
<evidence type="ECO:0000256" key="3">
    <source>
        <dbReference type="ARBA" id="ARBA00022475"/>
    </source>
</evidence>
<dbReference type="Gene3D" id="3.40.50.11820">
    <property type="match status" value="1"/>
</dbReference>
<dbReference type="GO" id="GO:0019350">
    <property type="term" value="P:teichoic acid biosynthetic process"/>
    <property type="evidence" value="ECO:0007669"/>
    <property type="project" value="UniProtKB-KW"/>
</dbReference>
<evidence type="ECO:0000256" key="1">
    <source>
        <dbReference type="ARBA" id="ARBA00004202"/>
    </source>
</evidence>
<comment type="caution">
    <text evidence="7">The sequence shown here is derived from an EMBL/GenBank/DDBJ whole genome shotgun (WGS) entry which is preliminary data.</text>
</comment>
<organism evidence="7 8">
    <name type="scientific">Vibrio splendidus</name>
    <dbReference type="NCBI Taxonomy" id="29497"/>
    <lineage>
        <taxon>Bacteria</taxon>
        <taxon>Pseudomonadati</taxon>
        <taxon>Pseudomonadota</taxon>
        <taxon>Gammaproteobacteria</taxon>
        <taxon>Vibrionales</taxon>
        <taxon>Vibrionaceae</taxon>
        <taxon>Vibrio</taxon>
    </lineage>
</organism>
<dbReference type="InterPro" id="IPR043149">
    <property type="entry name" value="TagF_N"/>
</dbReference>
<dbReference type="PANTHER" id="PTHR37316:SF3">
    <property type="entry name" value="TEICHOIC ACID GLYCEROL-PHOSPHATE TRANSFERASE"/>
    <property type="match status" value="1"/>
</dbReference>
<dbReference type="RefSeq" id="WP_102490868.1">
    <property type="nucleotide sequence ID" value="NZ_JAUYVK010000011.1"/>
</dbReference>